<reference evidence="1 2" key="2">
    <citation type="journal article" date="2011" name="PLoS Genet.">
        <title>Caenorhabditis briggsae recombinant inbred line genotypes reveal inter-strain incompatibility and the evolution of recombination.</title>
        <authorList>
            <person name="Ross J.A."/>
            <person name="Koboldt D.C."/>
            <person name="Staisch J.E."/>
            <person name="Chamberlin H.M."/>
            <person name="Gupta B.P."/>
            <person name="Miller R.D."/>
            <person name="Baird S.E."/>
            <person name="Haag E.S."/>
        </authorList>
    </citation>
    <scope>NUCLEOTIDE SEQUENCE [LARGE SCALE GENOMIC DNA]</scope>
    <source>
        <strain evidence="1 2">AF16</strain>
    </source>
</reference>
<evidence type="ECO:0000313" key="2">
    <source>
        <dbReference type="Proteomes" id="UP000008549"/>
    </source>
</evidence>
<accession>B6IGM7</accession>
<proteinExistence type="predicted"/>
<sequence>MDDNPRVYILPRIQKPVDFPYPYYCSCNRRKPLCHICSPLLNLRISSKTKTTTESLILNNRNVYQPTDVPLISAFHVGGIINPS</sequence>
<dbReference type="HOGENOM" id="CLU_2529502_0_0_1"/>
<dbReference type="RefSeq" id="XP_045098624.1">
    <property type="nucleotide sequence ID" value="XM_045240441.1"/>
</dbReference>
<dbReference type="KEGG" id="cbr:CBG_28037"/>
<dbReference type="GeneID" id="68919486"/>
<dbReference type="EMBL" id="HE601041">
    <property type="protein sequence ID" value="CAR99057.1"/>
    <property type="molecule type" value="Genomic_DNA"/>
</dbReference>
<protein>
    <submittedName>
        <fullName evidence="1">Protein CBG28037</fullName>
    </submittedName>
</protein>
<name>B6IGM7_CAEBR</name>
<dbReference type="Proteomes" id="UP000008549">
    <property type="component" value="Unassembled WGS sequence"/>
</dbReference>
<reference evidence="1 2" key="1">
    <citation type="journal article" date="2003" name="PLoS Biol.">
        <title>The genome sequence of Caenorhabditis briggsae: a platform for comparative genomics.</title>
        <authorList>
            <person name="Stein L.D."/>
            <person name="Bao Z."/>
            <person name="Blasiar D."/>
            <person name="Blumenthal T."/>
            <person name="Brent M.R."/>
            <person name="Chen N."/>
            <person name="Chinwalla A."/>
            <person name="Clarke L."/>
            <person name="Clee C."/>
            <person name="Coghlan A."/>
            <person name="Coulson A."/>
            <person name="D'Eustachio P."/>
            <person name="Fitch D.H."/>
            <person name="Fulton L.A."/>
            <person name="Fulton R.E."/>
            <person name="Griffiths-Jones S."/>
            <person name="Harris T.W."/>
            <person name="Hillier L.W."/>
            <person name="Kamath R."/>
            <person name="Kuwabara P.E."/>
            <person name="Mardis E.R."/>
            <person name="Marra M.A."/>
            <person name="Miner T.L."/>
            <person name="Minx P."/>
            <person name="Mullikin J.C."/>
            <person name="Plumb R.W."/>
            <person name="Rogers J."/>
            <person name="Schein J.E."/>
            <person name="Sohrmann M."/>
            <person name="Spieth J."/>
            <person name="Stajich J.E."/>
            <person name="Wei C."/>
            <person name="Willey D."/>
            <person name="Wilson R.K."/>
            <person name="Durbin R."/>
            <person name="Waterston R.H."/>
        </authorList>
    </citation>
    <scope>NUCLEOTIDE SEQUENCE [LARGE SCALE GENOMIC DNA]</scope>
    <source>
        <strain evidence="1 2">AF16</strain>
    </source>
</reference>
<evidence type="ECO:0000313" key="1">
    <source>
        <dbReference type="EMBL" id="CAR99057.1"/>
    </source>
</evidence>
<organism evidence="1 2">
    <name type="scientific">Caenorhabditis briggsae</name>
    <dbReference type="NCBI Taxonomy" id="6238"/>
    <lineage>
        <taxon>Eukaryota</taxon>
        <taxon>Metazoa</taxon>
        <taxon>Ecdysozoa</taxon>
        <taxon>Nematoda</taxon>
        <taxon>Chromadorea</taxon>
        <taxon>Rhabditida</taxon>
        <taxon>Rhabditina</taxon>
        <taxon>Rhabditomorpha</taxon>
        <taxon>Rhabditoidea</taxon>
        <taxon>Rhabditidae</taxon>
        <taxon>Peloderinae</taxon>
        <taxon>Caenorhabditis</taxon>
    </lineage>
</organism>
<dbReference type="CTD" id="68919486"/>
<keyword evidence="2" id="KW-1185">Reference proteome</keyword>
<gene>
    <name evidence="1" type="ORF">CBG28037</name>
    <name evidence="1" type="ORF">CBG_28037</name>
</gene>
<dbReference type="InParanoid" id="B6IGM7"/>
<dbReference type="AlphaFoldDB" id="B6IGM7"/>